<sequence>MPSVLVFDVNETLLDLDTLKPYFARLFGDESMQRAWFGELVTYSMAATLAGYYTDFFTLGRAVLDMLADIRGIDVTDADREELVDAMQTMPAHPDVAPGLQRLLDLGYRLATLTNSPPRQQGPSPLETAGLGAYFERRLSVDALRVFKPCPELYRDAARQLGVGVSDCMMVAAHMWDLIGARAAGFSAALITRPGNAPLPAPGLPLPTLIASDIEQLAIELDNRRKSSNAPDAV</sequence>
<dbReference type="InterPro" id="IPR023198">
    <property type="entry name" value="PGP-like_dom2"/>
</dbReference>
<dbReference type="Pfam" id="PF00702">
    <property type="entry name" value="Hydrolase"/>
    <property type="match status" value="1"/>
</dbReference>
<comment type="similarity">
    <text evidence="1">Belongs to the HAD-like hydrolase superfamily. S-2-haloalkanoic acid dehalogenase family.</text>
</comment>
<dbReference type="InterPro" id="IPR006328">
    <property type="entry name" value="2-HAD"/>
</dbReference>
<dbReference type="GO" id="GO:0019120">
    <property type="term" value="F:hydrolase activity, acting on acid halide bonds, in C-halide compounds"/>
    <property type="evidence" value="ECO:0007669"/>
    <property type="project" value="InterPro"/>
</dbReference>
<evidence type="ECO:0000313" key="4">
    <source>
        <dbReference type="Proteomes" id="UP000094243"/>
    </source>
</evidence>
<dbReference type="CDD" id="cd02588">
    <property type="entry name" value="HAD_L2-DEX"/>
    <property type="match status" value="1"/>
</dbReference>
<dbReference type="SFLD" id="SFLDG01129">
    <property type="entry name" value="C1.5:_HAD__Beta-PGM__Phosphata"/>
    <property type="match status" value="1"/>
</dbReference>
<protein>
    <submittedName>
        <fullName evidence="3">Haloacid dehalogenase, type II</fullName>
    </submittedName>
</protein>
<dbReference type="PRINTS" id="PR00413">
    <property type="entry name" value="HADHALOGNASE"/>
</dbReference>
<gene>
    <name evidence="3" type="ORF">BHQ17_11080</name>
</gene>
<dbReference type="EMBL" id="MIGZ01000052">
    <property type="protein sequence ID" value="ODQ94008.1"/>
    <property type="molecule type" value="Genomic_DNA"/>
</dbReference>
<dbReference type="SFLD" id="SFLDS00003">
    <property type="entry name" value="Haloacid_Dehalogenase"/>
    <property type="match status" value="1"/>
</dbReference>
<name>A0A1E3RVZ9_9MYCO</name>
<dbReference type="InterPro" id="IPR036412">
    <property type="entry name" value="HAD-like_sf"/>
</dbReference>
<dbReference type="Gene3D" id="3.40.50.1000">
    <property type="entry name" value="HAD superfamily/HAD-like"/>
    <property type="match status" value="1"/>
</dbReference>
<comment type="caution">
    <text evidence="3">The sequence shown here is derived from an EMBL/GenBank/DDBJ whole genome shotgun (WGS) entry which is preliminary data.</text>
</comment>
<dbReference type="AlphaFoldDB" id="A0A1E3RVZ9"/>
<dbReference type="SUPFAM" id="SSF56784">
    <property type="entry name" value="HAD-like"/>
    <property type="match status" value="1"/>
</dbReference>
<evidence type="ECO:0000256" key="2">
    <source>
        <dbReference type="ARBA" id="ARBA00022801"/>
    </source>
</evidence>
<evidence type="ECO:0000256" key="1">
    <source>
        <dbReference type="ARBA" id="ARBA00008106"/>
    </source>
</evidence>
<keyword evidence="2" id="KW-0378">Hydrolase</keyword>
<reference evidence="4" key="1">
    <citation type="submission" date="2016-09" db="EMBL/GenBank/DDBJ databases">
        <authorList>
            <person name="Greninger A.L."/>
            <person name="Jerome K.R."/>
            <person name="Mcnair B."/>
            <person name="Wallis C."/>
            <person name="Fang F."/>
        </authorList>
    </citation>
    <scope>NUCLEOTIDE SEQUENCE [LARGE SCALE GENOMIC DNA]</scope>
    <source>
        <strain evidence="4">M7</strain>
    </source>
</reference>
<proteinExistence type="inferred from homology"/>
<dbReference type="NCBIfam" id="TIGR01493">
    <property type="entry name" value="HAD-SF-IA-v2"/>
    <property type="match status" value="1"/>
</dbReference>
<dbReference type="RefSeq" id="WP_069405245.1">
    <property type="nucleotide sequence ID" value="NZ_MIGZ01000052.1"/>
</dbReference>
<dbReference type="InterPro" id="IPR023214">
    <property type="entry name" value="HAD_sf"/>
</dbReference>
<dbReference type="Proteomes" id="UP000094243">
    <property type="component" value="Unassembled WGS sequence"/>
</dbReference>
<organism evidence="3 4">
    <name type="scientific">Mycolicibacterium holsaticum</name>
    <dbReference type="NCBI Taxonomy" id="152142"/>
    <lineage>
        <taxon>Bacteria</taxon>
        <taxon>Bacillati</taxon>
        <taxon>Actinomycetota</taxon>
        <taxon>Actinomycetes</taxon>
        <taxon>Mycobacteriales</taxon>
        <taxon>Mycobacteriaceae</taxon>
        <taxon>Mycolicibacterium</taxon>
    </lineage>
</organism>
<dbReference type="InterPro" id="IPR006439">
    <property type="entry name" value="HAD-SF_hydro_IA"/>
</dbReference>
<dbReference type="PANTHER" id="PTHR43316">
    <property type="entry name" value="HYDROLASE, HALOACID DELAHOGENASE-RELATED"/>
    <property type="match status" value="1"/>
</dbReference>
<evidence type="ECO:0000313" key="3">
    <source>
        <dbReference type="EMBL" id="ODQ94008.1"/>
    </source>
</evidence>
<dbReference type="PANTHER" id="PTHR43316:SF3">
    <property type="entry name" value="HALOACID DEHALOGENASE, TYPE II (AFU_ORTHOLOGUE AFUA_2G07750)-RELATED"/>
    <property type="match status" value="1"/>
</dbReference>
<dbReference type="Gene3D" id="1.10.150.240">
    <property type="entry name" value="Putative phosphatase, domain 2"/>
    <property type="match status" value="1"/>
</dbReference>
<keyword evidence="4" id="KW-1185">Reference proteome</keyword>
<dbReference type="OrthoDB" id="3774052at2"/>
<dbReference type="NCBIfam" id="TIGR01428">
    <property type="entry name" value="HAD_type_II"/>
    <property type="match status" value="1"/>
</dbReference>
<dbReference type="InterPro" id="IPR051540">
    <property type="entry name" value="S-2-haloacid_dehalogenase"/>
</dbReference>
<accession>A0A1E3RVZ9</accession>